<feature type="transmembrane region" description="Helical" evidence="1">
    <location>
        <begin position="20"/>
        <end position="45"/>
    </location>
</feature>
<keyword evidence="3" id="KW-1185">Reference proteome</keyword>
<name>A0A6A6W6H8_9PEZI</name>
<protein>
    <submittedName>
        <fullName evidence="2">Uncharacterized protein</fullName>
    </submittedName>
</protein>
<evidence type="ECO:0000313" key="3">
    <source>
        <dbReference type="Proteomes" id="UP000799437"/>
    </source>
</evidence>
<dbReference type="EMBL" id="ML996573">
    <property type="protein sequence ID" value="KAF2757799.1"/>
    <property type="molecule type" value="Genomic_DNA"/>
</dbReference>
<evidence type="ECO:0000313" key="2">
    <source>
        <dbReference type="EMBL" id="KAF2757799.1"/>
    </source>
</evidence>
<sequence length="182" mass="20879">MPKPDPLCSPDSLLMGLYYYSLIMGRALFAFRFAFTFVVAFRFLLLPRLVAENGNIHPCRGNGIQSRIRLSTGPEHRPPPLALPMTIHLHSPPTDPSNPRVAIAHSETTGIDTPPFRNYRSRIASGREDRCQKRRFRHEANRKTSDQLRKRPRPSRQFCAEYSVPLMAKCKRMTCPRRMSTS</sequence>
<dbReference type="Proteomes" id="UP000799437">
    <property type="component" value="Unassembled WGS sequence"/>
</dbReference>
<keyword evidence="1" id="KW-0812">Transmembrane</keyword>
<evidence type="ECO:0000256" key="1">
    <source>
        <dbReference type="SAM" id="Phobius"/>
    </source>
</evidence>
<gene>
    <name evidence="2" type="ORF">EJ05DRAFT_401668</name>
</gene>
<dbReference type="AlphaFoldDB" id="A0A6A6W6H8"/>
<keyword evidence="1" id="KW-0472">Membrane</keyword>
<organism evidence="2 3">
    <name type="scientific">Pseudovirgaria hyperparasitica</name>
    <dbReference type="NCBI Taxonomy" id="470096"/>
    <lineage>
        <taxon>Eukaryota</taxon>
        <taxon>Fungi</taxon>
        <taxon>Dikarya</taxon>
        <taxon>Ascomycota</taxon>
        <taxon>Pezizomycotina</taxon>
        <taxon>Dothideomycetes</taxon>
        <taxon>Dothideomycetes incertae sedis</taxon>
        <taxon>Acrospermales</taxon>
        <taxon>Acrospermaceae</taxon>
        <taxon>Pseudovirgaria</taxon>
    </lineage>
</organism>
<proteinExistence type="predicted"/>
<dbReference type="GeneID" id="54482480"/>
<dbReference type="RefSeq" id="XP_033600250.1">
    <property type="nucleotide sequence ID" value="XM_033741426.1"/>
</dbReference>
<keyword evidence="1" id="KW-1133">Transmembrane helix</keyword>
<accession>A0A6A6W6H8</accession>
<reference evidence="2" key="1">
    <citation type="journal article" date="2020" name="Stud. Mycol.">
        <title>101 Dothideomycetes genomes: a test case for predicting lifestyles and emergence of pathogens.</title>
        <authorList>
            <person name="Haridas S."/>
            <person name="Albert R."/>
            <person name="Binder M."/>
            <person name="Bloem J."/>
            <person name="Labutti K."/>
            <person name="Salamov A."/>
            <person name="Andreopoulos B."/>
            <person name="Baker S."/>
            <person name="Barry K."/>
            <person name="Bills G."/>
            <person name="Bluhm B."/>
            <person name="Cannon C."/>
            <person name="Castanera R."/>
            <person name="Culley D."/>
            <person name="Daum C."/>
            <person name="Ezra D."/>
            <person name="Gonzalez J."/>
            <person name="Henrissat B."/>
            <person name="Kuo A."/>
            <person name="Liang C."/>
            <person name="Lipzen A."/>
            <person name="Lutzoni F."/>
            <person name="Magnuson J."/>
            <person name="Mondo S."/>
            <person name="Nolan M."/>
            <person name="Ohm R."/>
            <person name="Pangilinan J."/>
            <person name="Park H.-J."/>
            <person name="Ramirez L."/>
            <person name="Alfaro M."/>
            <person name="Sun H."/>
            <person name="Tritt A."/>
            <person name="Yoshinaga Y."/>
            <person name="Zwiers L.-H."/>
            <person name="Turgeon B."/>
            <person name="Goodwin S."/>
            <person name="Spatafora J."/>
            <person name="Crous P."/>
            <person name="Grigoriev I."/>
        </authorList>
    </citation>
    <scope>NUCLEOTIDE SEQUENCE</scope>
    <source>
        <strain evidence="2">CBS 121739</strain>
    </source>
</reference>